<dbReference type="EMBL" id="JABWDY010010005">
    <property type="protein sequence ID" value="KAF5200997.1"/>
    <property type="molecule type" value="Genomic_DNA"/>
</dbReference>
<keyword evidence="18" id="KW-0472">Membrane</keyword>
<dbReference type="Pfam" id="PF02728">
    <property type="entry name" value="Cu_amine_oxidN3"/>
    <property type="match status" value="1"/>
</dbReference>
<feature type="transmembrane region" description="Helical" evidence="18">
    <location>
        <begin position="1346"/>
        <end position="1366"/>
    </location>
</feature>
<dbReference type="Pfam" id="PF04114">
    <property type="entry name" value="Gaa1"/>
    <property type="match status" value="1"/>
</dbReference>
<dbReference type="PANTHER" id="PTHR10638">
    <property type="entry name" value="COPPER AMINE OXIDASE"/>
    <property type="match status" value="1"/>
</dbReference>
<feature type="transmembrane region" description="Helical" evidence="18">
    <location>
        <begin position="1518"/>
        <end position="1537"/>
    </location>
</feature>
<feature type="region of interest" description="Disordered" evidence="17">
    <location>
        <begin position="1"/>
        <end position="39"/>
    </location>
</feature>
<comment type="subcellular location">
    <subcellularLocation>
        <location evidence="3">Peroxisome</location>
    </subcellularLocation>
</comment>
<dbReference type="FunFam" id="3.10.450.40:FF:000004">
    <property type="entry name" value="Amine oxidase"/>
    <property type="match status" value="1"/>
</dbReference>
<evidence type="ECO:0000256" key="18">
    <source>
        <dbReference type="SAM" id="Phobius"/>
    </source>
</evidence>
<dbReference type="Proteomes" id="UP000554482">
    <property type="component" value="Unassembled WGS sequence"/>
</dbReference>
<dbReference type="InterPro" id="IPR000269">
    <property type="entry name" value="Cu_amine_oxidase"/>
</dbReference>
<dbReference type="SUPFAM" id="SSF49998">
    <property type="entry name" value="Amine oxidase catalytic domain"/>
    <property type="match status" value="1"/>
</dbReference>
<evidence type="ECO:0000259" key="20">
    <source>
        <dbReference type="Pfam" id="PF02727"/>
    </source>
</evidence>
<dbReference type="InterPro" id="IPR015800">
    <property type="entry name" value="Cu_amine_oxidase_N2"/>
</dbReference>
<feature type="domain" description="Copper amine oxidase catalytic" evidence="19">
    <location>
        <begin position="356"/>
        <end position="765"/>
    </location>
</feature>
<keyword evidence="10" id="KW-0576">Peroxisome</keyword>
<feature type="transmembrane region" description="Helical" evidence="18">
    <location>
        <begin position="1284"/>
        <end position="1306"/>
    </location>
</feature>
<comment type="PTM">
    <text evidence="15 16">Topaquinone (TPQ) is generated by copper-dependent autoxidation of a specific tyrosyl residue.</text>
</comment>
<dbReference type="GO" id="GO:0009308">
    <property type="term" value="P:amine metabolic process"/>
    <property type="evidence" value="ECO:0007669"/>
    <property type="project" value="UniProtKB-UniRule"/>
</dbReference>
<keyword evidence="8 16" id="KW-0560">Oxidoreductase</keyword>
<evidence type="ECO:0000259" key="19">
    <source>
        <dbReference type="Pfam" id="PF01179"/>
    </source>
</evidence>
<dbReference type="InterPro" id="IPR007246">
    <property type="entry name" value="Gaa1"/>
</dbReference>
<dbReference type="GO" id="GO:0005507">
    <property type="term" value="F:copper ion binding"/>
    <property type="evidence" value="ECO:0007669"/>
    <property type="project" value="InterPro"/>
</dbReference>
<dbReference type="Gene3D" id="3.10.450.40">
    <property type="match status" value="2"/>
</dbReference>
<dbReference type="PANTHER" id="PTHR10638:SF18">
    <property type="entry name" value="AMINE OXIDASE [COPPER-CONTAINING] ZETA, PEROXISOMAL"/>
    <property type="match status" value="1"/>
</dbReference>
<evidence type="ECO:0000256" key="10">
    <source>
        <dbReference type="ARBA" id="ARBA00023140"/>
    </source>
</evidence>
<comment type="cofactor">
    <cofactor evidence="16">
        <name>Cu cation</name>
        <dbReference type="ChEBI" id="CHEBI:23378"/>
    </cofactor>
    <text evidence="16">Contains 1 topaquinone per subunit.</text>
</comment>
<accession>A0A7J6WVR0</accession>
<feature type="transmembrane region" description="Helical" evidence="18">
    <location>
        <begin position="1466"/>
        <end position="1488"/>
    </location>
</feature>
<keyword evidence="18" id="KW-1133">Transmembrane helix</keyword>
<dbReference type="OrthoDB" id="5379943at2759"/>
<keyword evidence="7 14" id="KW-0801">TPQ</keyword>
<dbReference type="GO" id="GO:0048038">
    <property type="term" value="F:quinone binding"/>
    <property type="evidence" value="ECO:0007669"/>
    <property type="project" value="InterPro"/>
</dbReference>
<feature type="transmembrane region" description="Helical" evidence="18">
    <location>
        <begin position="849"/>
        <end position="871"/>
    </location>
</feature>
<feature type="active site" description="Schiff-base intermediate with substrate; via topaquinone" evidence="14">
    <location>
        <position position="518"/>
    </location>
</feature>
<dbReference type="FunFam" id="3.10.450.40:FF:000002">
    <property type="entry name" value="Amine oxidase"/>
    <property type="match status" value="1"/>
</dbReference>
<evidence type="ECO:0000256" key="9">
    <source>
        <dbReference type="ARBA" id="ARBA00023008"/>
    </source>
</evidence>
<proteinExistence type="inferred from homology"/>
<dbReference type="FunFam" id="2.70.98.20:FF:000001">
    <property type="entry name" value="Amine oxidase"/>
    <property type="match status" value="1"/>
</dbReference>
<feature type="transmembrane region" description="Helical" evidence="18">
    <location>
        <begin position="788"/>
        <end position="807"/>
    </location>
</feature>
<comment type="caution">
    <text evidence="22">The sequence shown here is derived from an EMBL/GenBank/DDBJ whole genome shotgun (WGS) entry which is preliminary data.</text>
</comment>
<evidence type="ECO:0000256" key="11">
    <source>
        <dbReference type="ARBA" id="ARBA00023157"/>
    </source>
</evidence>
<evidence type="ECO:0000256" key="13">
    <source>
        <dbReference type="ARBA" id="ARBA00051381"/>
    </source>
</evidence>
<feature type="transmembrane region" description="Helical" evidence="18">
    <location>
        <begin position="1408"/>
        <end position="1429"/>
    </location>
</feature>
<evidence type="ECO:0000256" key="3">
    <source>
        <dbReference type="ARBA" id="ARBA00004275"/>
    </source>
</evidence>
<dbReference type="InterPro" id="IPR015802">
    <property type="entry name" value="Cu_amine_oxidase_N3"/>
</dbReference>
<dbReference type="Pfam" id="PF01179">
    <property type="entry name" value="Cu_amine_oxid"/>
    <property type="match status" value="1"/>
</dbReference>
<feature type="transmembrane region" description="Helical" evidence="18">
    <location>
        <begin position="1435"/>
        <end position="1454"/>
    </location>
</feature>
<evidence type="ECO:0000256" key="4">
    <source>
        <dbReference type="ARBA" id="ARBA00007983"/>
    </source>
</evidence>
<feature type="modified residue" description="2',4',5'-topaquinone" evidence="15">
    <location>
        <position position="518"/>
    </location>
</feature>
<keyword evidence="18" id="KW-0812">Transmembrane</keyword>
<keyword evidence="6 16" id="KW-0479">Metal-binding</keyword>
<evidence type="ECO:0000259" key="21">
    <source>
        <dbReference type="Pfam" id="PF02728"/>
    </source>
</evidence>
<evidence type="ECO:0000256" key="17">
    <source>
        <dbReference type="SAM" id="MobiDB-lite"/>
    </source>
</evidence>
<evidence type="ECO:0000256" key="1">
    <source>
        <dbReference type="ARBA" id="ARBA00001935"/>
    </source>
</evidence>
<reference evidence="22 23" key="1">
    <citation type="submission" date="2020-06" db="EMBL/GenBank/DDBJ databases">
        <title>Transcriptomic and genomic resources for Thalictrum thalictroides and T. hernandezii: Facilitating candidate gene discovery in an emerging model plant lineage.</title>
        <authorList>
            <person name="Arias T."/>
            <person name="Riano-Pachon D.M."/>
            <person name="Di Stilio V.S."/>
        </authorList>
    </citation>
    <scope>NUCLEOTIDE SEQUENCE [LARGE SCALE GENOMIC DNA]</scope>
    <source>
        <strain evidence="23">cv. WT478/WT964</strain>
        <tissue evidence="22">Leaves</tissue>
    </source>
</reference>
<comment type="subunit">
    <text evidence="5">Homodimer.</text>
</comment>
<keyword evidence="9 16" id="KW-0186">Copper</keyword>
<feature type="domain" description="Copper amine oxidase N2-terminal" evidence="20">
    <location>
        <begin position="102"/>
        <end position="200"/>
    </location>
</feature>
<evidence type="ECO:0000256" key="14">
    <source>
        <dbReference type="PIRSR" id="PIRSR600269-50"/>
    </source>
</evidence>
<comment type="cofactor">
    <cofactor evidence="2">
        <name>Zn(2+)</name>
        <dbReference type="ChEBI" id="CHEBI:29105"/>
    </cofactor>
</comment>
<feature type="domain" description="Copper amine oxidase N3-terminal" evidence="21">
    <location>
        <begin position="227"/>
        <end position="330"/>
    </location>
</feature>
<gene>
    <name evidence="22" type="ORF">FRX31_009416</name>
</gene>
<comment type="catalytic activity">
    <reaction evidence="13">
        <text>a primary methyl amine + O2 + H2O = an aldehyde + H2O2 + NH4(+)</text>
        <dbReference type="Rhea" id="RHEA:16153"/>
        <dbReference type="ChEBI" id="CHEBI:15377"/>
        <dbReference type="ChEBI" id="CHEBI:15379"/>
        <dbReference type="ChEBI" id="CHEBI:16240"/>
        <dbReference type="ChEBI" id="CHEBI:17478"/>
        <dbReference type="ChEBI" id="CHEBI:28938"/>
        <dbReference type="ChEBI" id="CHEBI:228804"/>
        <dbReference type="EC" id="1.4.3.21"/>
    </reaction>
    <physiologicalReaction direction="left-to-right" evidence="13">
        <dbReference type="Rhea" id="RHEA:16154"/>
    </physiologicalReaction>
</comment>
<evidence type="ECO:0000256" key="8">
    <source>
        <dbReference type="ARBA" id="ARBA00023002"/>
    </source>
</evidence>
<feature type="transmembrane region" description="Helical" evidence="18">
    <location>
        <begin position="1378"/>
        <end position="1396"/>
    </location>
</feature>
<evidence type="ECO:0000313" key="23">
    <source>
        <dbReference type="Proteomes" id="UP000554482"/>
    </source>
</evidence>
<evidence type="ECO:0000256" key="6">
    <source>
        <dbReference type="ARBA" id="ARBA00022723"/>
    </source>
</evidence>
<dbReference type="SUPFAM" id="SSF54416">
    <property type="entry name" value="Amine oxidase N-terminal region"/>
    <property type="match status" value="2"/>
</dbReference>
<organism evidence="22 23">
    <name type="scientific">Thalictrum thalictroides</name>
    <name type="common">Rue-anemone</name>
    <name type="synonym">Anemone thalictroides</name>
    <dbReference type="NCBI Taxonomy" id="46969"/>
    <lineage>
        <taxon>Eukaryota</taxon>
        <taxon>Viridiplantae</taxon>
        <taxon>Streptophyta</taxon>
        <taxon>Embryophyta</taxon>
        <taxon>Tracheophyta</taxon>
        <taxon>Spermatophyta</taxon>
        <taxon>Magnoliopsida</taxon>
        <taxon>Ranunculales</taxon>
        <taxon>Ranunculaceae</taxon>
        <taxon>Thalictroideae</taxon>
        <taxon>Thalictrum</taxon>
    </lineage>
</organism>
<dbReference type="Pfam" id="PF02727">
    <property type="entry name" value="Cu_amine_oxidN2"/>
    <property type="match status" value="1"/>
</dbReference>
<evidence type="ECO:0000313" key="22">
    <source>
        <dbReference type="EMBL" id="KAF5200997.1"/>
    </source>
</evidence>
<feature type="compositionally biased region" description="Low complexity" evidence="17">
    <location>
        <begin position="27"/>
        <end position="37"/>
    </location>
</feature>
<dbReference type="Gene3D" id="2.70.98.20">
    <property type="entry name" value="Copper amine oxidase, catalytic domain"/>
    <property type="match status" value="1"/>
</dbReference>
<protein>
    <recommendedName>
        <fullName evidence="16">Amine oxidase</fullName>
        <ecNumber evidence="16">1.4.3.-</ecNumber>
    </recommendedName>
</protein>
<dbReference type="GO" id="GO:0005777">
    <property type="term" value="C:peroxisome"/>
    <property type="evidence" value="ECO:0007669"/>
    <property type="project" value="UniProtKB-SubCell"/>
</dbReference>
<dbReference type="EC" id="1.4.3.-" evidence="16"/>
<keyword evidence="12" id="KW-0464">Manganese</keyword>
<sequence>MATTSEKATDCCINDTKKPRRQPVSITASGSTTTTTADLADQDWIVTNTNPTNKQLEQQQQQQKKKASAMATLITPVESIPEPSTNPPTKGLQIMMRAQSSHPLDPLSAAEISVAVATVRAAGATPEVRDSMRFIEVVLLEPDKHVVALADAYFFPPFQPSLLPKTKGGPVIPSKLPPRRARIVVYNKKSNETSIWIVELTEVHAATRGGHHRGKVISSQIVPDVQPPMDAVEYAECEAVVKDFPPFREAMKKRGIEDMDLVMVDPWCVGYYSDSDAPSRRLAKPLIFCRTESDCPMENGYARPVEGIYVVVDMQNMVVLEFEDRKLVPLPPADPLRNYTSGETRGGVDRSDVKPLQIIQPEGPSFRVHGHFVEWQKWNFRIGFTPREGLVIYSVAYTDGSRGRRPVAHRLSFVEMVVPYGDPNEPHYRKNAFDAGEDGLGKNAHSLKKGCDCLGYIKYFDAHFTNFTGGVETTENCVCLHEEDHGMLWKHQDWRTGLAEVRRSRRLTVSFVCTVANYEYGFFWHFYQDGTIEAEIKLTGILSLGAVQPGESRKYGTTIAPGLYAPVHQHFFVARMDMAVDCKPGETFNQVVEVNVKVEEPGKNNVHNNAFYAEEELLTSELDAMRDCSPLTARHWIVRNTRTVNRTGQLTGYKLVPGSNCLPLAGPEAKFLRRASFLKHNLWVTPYARGEMYPGGEFPNQNPRVGEGLATWVKQNRSLEETNVVLWYVFGVTHIPRLEDWPVMPVEHIGFMLKPHGFFNCSPAIDVPPSSNDMELKENGVSKPIQNGFLVCCTAGVVAFLLLPILAKNTYISENALMPGSANPMFSGHETIEANQLVKEIMSINPKNGAAGILVCCTAGVVAFLLLPILAKNTYISENALMPGSANPMFSGHETIEANQLVKEIMSINPKNGAAGIEIPRLLAQHMERTGAEVYRHKFHAQMNQFHPLQFFSASPYALKMHENSSCGSHGINSVGIIRAPRGDGKEAIVLVTPYNSSKINLSEALSLGLAYSIFSLLSRVNWLAKDFVWLAADSRYGEYNSVAAWLKDYHTPVFVGLKESDTDTCAESSYPHDWKEHSTTARSIPDVFGRAGTMAAALVFKVVDRQETTDKDTLSIYSEASNGQMPNLDLINIVHYMAVHRQGLHVKVEKFYLLLNSAWLRLVGEIFELIGKVAKNLNPQWKFGIPAADYIEGTATLASSVYYQALGIPTGSHGAFRDYQVDAITLEISPKVSLKDEARRPEFLLRGGRLIEGVIRSVNNLLEKFHQSFFLYLLTSSGKFVSVGVYMIGFALLVAPLPVAAAALYSGLQTLDSSSNTDKHKADPSPTEAYGTVLKSWRWLHAAKVVFVVHLWGVIVSLVPCLIIQLPERTPTSSMLAWVSLSILSLVTLYGILGSPYSKNTSPQYQIIEWAILKAVMIAVASIGLGLMSIINYATAQIGAVLMVPMCLLAVPLRNVSKSGMSRAVLLTTINLVVAFISFPPVALLLVKGLSEGFDSVSVGDFWIWAQSLWTWNSATYLYLTLIHLPCWALCVHILLHPC</sequence>
<comment type="similarity">
    <text evidence="4 16">Belongs to the copper/topaquinone oxidase family.</text>
</comment>
<dbReference type="GO" id="GO:0008131">
    <property type="term" value="F:primary methylamine oxidase activity"/>
    <property type="evidence" value="ECO:0007669"/>
    <property type="project" value="UniProtKB-EC"/>
</dbReference>
<dbReference type="GO" id="GO:0042765">
    <property type="term" value="C:GPI-anchor transamidase complex"/>
    <property type="evidence" value="ECO:0007669"/>
    <property type="project" value="InterPro"/>
</dbReference>
<keyword evidence="23" id="KW-1185">Reference proteome</keyword>
<evidence type="ECO:0000256" key="2">
    <source>
        <dbReference type="ARBA" id="ARBA00001947"/>
    </source>
</evidence>
<evidence type="ECO:0000256" key="7">
    <source>
        <dbReference type="ARBA" id="ARBA00022772"/>
    </source>
</evidence>
<dbReference type="InterPro" id="IPR016182">
    <property type="entry name" value="Cu_amine_oxidase_N-reg"/>
</dbReference>
<dbReference type="NCBIfam" id="NF008559">
    <property type="entry name" value="PRK11504.1"/>
    <property type="match status" value="1"/>
</dbReference>
<evidence type="ECO:0000256" key="5">
    <source>
        <dbReference type="ARBA" id="ARBA00011738"/>
    </source>
</evidence>
<dbReference type="InterPro" id="IPR015798">
    <property type="entry name" value="Cu_amine_oxidase_C"/>
</dbReference>
<evidence type="ECO:0000256" key="15">
    <source>
        <dbReference type="PIRSR" id="PIRSR600269-51"/>
    </source>
</evidence>
<keyword evidence="11" id="KW-1015">Disulfide bond</keyword>
<evidence type="ECO:0000256" key="12">
    <source>
        <dbReference type="ARBA" id="ARBA00023211"/>
    </source>
</evidence>
<dbReference type="InterPro" id="IPR036460">
    <property type="entry name" value="Cu_amine_oxidase_C_sf"/>
</dbReference>
<feature type="active site" description="Proton acceptor" evidence="14">
    <location>
        <position position="434"/>
    </location>
</feature>
<evidence type="ECO:0000256" key="16">
    <source>
        <dbReference type="RuleBase" id="RU000672"/>
    </source>
</evidence>
<name>A0A7J6WVR0_THATH</name>
<comment type="cofactor">
    <cofactor evidence="1">
        <name>Cu cation</name>
        <dbReference type="ChEBI" id="CHEBI:23378"/>
    </cofactor>
</comment>